<dbReference type="EMBL" id="JANKJG010000005">
    <property type="protein sequence ID" value="MCR8826689.1"/>
    <property type="molecule type" value="Genomic_DNA"/>
</dbReference>
<dbReference type="InterPro" id="IPR046373">
    <property type="entry name" value="Acyl-CoA_Oxase/DH_mid-dom_sf"/>
</dbReference>
<keyword evidence="2" id="KW-1185">Reference proteome</keyword>
<name>A0ABT1Z0M5_9RHOB</name>
<dbReference type="RefSeq" id="WP_258294405.1">
    <property type="nucleotide sequence ID" value="NZ_JANKJG010000005.1"/>
</dbReference>
<protein>
    <recommendedName>
        <fullName evidence="3">Acyl-CoA dehydrogenase</fullName>
    </recommendedName>
</protein>
<dbReference type="Proteomes" id="UP001165396">
    <property type="component" value="Unassembled WGS sequence"/>
</dbReference>
<comment type="caution">
    <text evidence="1">The sequence shown here is derived from an EMBL/GenBank/DDBJ whole genome shotgun (WGS) entry which is preliminary data.</text>
</comment>
<evidence type="ECO:0000313" key="2">
    <source>
        <dbReference type="Proteomes" id="UP001165396"/>
    </source>
</evidence>
<evidence type="ECO:0008006" key="3">
    <source>
        <dbReference type="Google" id="ProtNLM"/>
    </source>
</evidence>
<reference evidence="1" key="1">
    <citation type="submission" date="2022-07" db="EMBL/GenBank/DDBJ databases">
        <title>Pseudosulfitobacter sp. strain AP-MA-4, whole genome sequence.</title>
        <authorList>
            <person name="Jiang Y."/>
        </authorList>
    </citation>
    <scope>NUCLEOTIDE SEQUENCE</scope>
    <source>
        <strain evidence="1">AP-MA-4</strain>
    </source>
</reference>
<evidence type="ECO:0000313" key="1">
    <source>
        <dbReference type="EMBL" id="MCR8826689.1"/>
    </source>
</evidence>
<dbReference type="SUPFAM" id="SSF56645">
    <property type="entry name" value="Acyl-CoA dehydrogenase NM domain-like"/>
    <property type="match status" value="1"/>
</dbReference>
<dbReference type="InterPro" id="IPR009100">
    <property type="entry name" value="AcylCoA_DH/oxidase_NM_dom_sf"/>
</dbReference>
<sequence length="358" mass="37902">MIEPNCTPDSPAFCDLLGALAQQAPQQHRSGAGLGRSVVAMRSAGMLEDSGVVDPAQTARRLMRIGGANLSAARLYEGHVNALRIVEMHGTKEQCAQLADAVKAGAFLGVWGADGTDPLRVDGTHLQGAKVYASGLGTVTHAIVSISGDAAPRIALVQVQDAARQSPGDWRMSGMRATCSGGYDFSGISLAEVEWVGPPGCYFSEPGFVSGVWRIAALQLGATLGLLDAAARHLRARDRMEAEAQLIRLTPPLMRALGAEGLVIRAARFAEGREIHEHKDRGVALSASARLLTEEIAQAAIVAVEQSVGLVHFDDQSETGRIAADLSVYLRQAARDALLLRVGQHAFNADASVWEMLQ</sequence>
<gene>
    <name evidence="1" type="ORF">NTA49_09085</name>
</gene>
<dbReference type="Gene3D" id="2.40.110.10">
    <property type="entry name" value="Butyryl-CoA Dehydrogenase, subunit A, domain 2"/>
    <property type="match status" value="1"/>
</dbReference>
<accession>A0ABT1Z0M5</accession>
<proteinExistence type="predicted"/>
<organism evidence="1 2">
    <name type="scientific">Pseudosulfitobacter koreensis</name>
    <dbReference type="NCBI Taxonomy" id="2968472"/>
    <lineage>
        <taxon>Bacteria</taxon>
        <taxon>Pseudomonadati</taxon>
        <taxon>Pseudomonadota</taxon>
        <taxon>Alphaproteobacteria</taxon>
        <taxon>Rhodobacterales</taxon>
        <taxon>Roseobacteraceae</taxon>
        <taxon>Pseudosulfitobacter</taxon>
    </lineage>
</organism>